<reference evidence="2" key="1">
    <citation type="journal article" date="2023" name="Mol. Phylogenet. Evol.">
        <title>Genome-scale phylogeny and comparative genomics of the fungal order Sordariales.</title>
        <authorList>
            <person name="Hensen N."/>
            <person name="Bonometti L."/>
            <person name="Westerberg I."/>
            <person name="Brannstrom I.O."/>
            <person name="Guillou S."/>
            <person name="Cros-Aarteil S."/>
            <person name="Calhoun S."/>
            <person name="Haridas S."/>
            <person name="Kuo A."/>
            <person name="Mondo S."/>
            <person name="Pangilinan J."/>
            <person name="Riley R."/>
            <person name="LaButti K."/>
            <person name="Andreopoulos B."/>
            <person name="Lipzen A."/>
            <person name="Chen C."/>
            <person name="Yan M."/>
            <person name="Daum C."/>
            <person name="Ng V."/>
            <person name="Clum A."/>
            <person name="Steindorff A."/>
            <person name="Ohm R.A."/>
            <person name="Martin F."/>
            <person name="Silar P."/>
            <person name="Natvig D.O."/>
            <person name="Lalanne C."/>
            <person name="Gautier V."/>
            <person name="Ament-Velasquez S.L."/>
            <person name="Kruys A."/>
            <person name="Hutchinson M.I."/>
            <person name="Powell A.J."/>
            <person name="Barry K."/>
            <person name="Miller A.N."/>
            <person name="Grigoriev I.V."/>
            <person name="Debuchy R."/>
            <person name="Gladieux P."/>
            <person name="Hiltunen Thoren M."/>
            <person name="Johannesson H."/>
        </authorList>
    </citation>
    <scope>NUCLEOTIDE SEQUENCE</scope>
    <source>
        <strain evidence="2">CBS 315.58</strain>
    </source>
</reference>
<gene>
    <name evidence="2" type="ORF">QBC40DRAFT_249911</name>
</gene>
<keyword evidence="1" id="KW-0472">Membrane</keyword>
<comment type="caution">
    <text evidence="2">The sequence shown here is derived from an EMBL/GenBank/DDBJ whole genome shotgun (WGS) entry which is preliminary data.</text>
</comment>
<reference evidence="2" key="2">
    <citation type="submission" date="2023-05" db="EMBL/GenBank/DDBJ databases">
        <authorList>
            <consortium name="Lawrence Berkeley National Laboratory"/>
            <person name="Steindorff A."/>
            <person name="Hensen N."/>
            <person name="Bonometti L."/>
            <person name="Westerberg I."/>
            <person name="Brannstrom I.O."/>
            <person name="Guillou S."/>
            <person name="Cros-Aarteil S."/>
            <person name="Calhoun S."/>
            <person name="Haridas S."/>
            <person name="Kuo A."/>
            <person name="Mondo S."/>
            <person name="Pangilinan J."/>
            <person name="Riley R."/>
            <person name="Labutti K."/>
            <person name="Andreopoulos B."/>
            <person name="Lipzen A."/>
            <person name="Chen C."/>
            <person name="Yanf M."/>
            <person name="Daum C."/>
            <person name="Ng V."/>
            <person name="Clum A."/>
            <person name="Ohm R."/>
            <person name="Martin F."/>
            <person name="Silar P."/>
            <person name="Natvig D."/>
            <person name="Lalanne C."/>
            <person name="Gautier V."/>
            <person name="Ament-Velasquez S.L."/>
            <person name="Kruys A."/>
            <person name="Hutchinson M.I."/>
            <person name="Powell A.J."/>
            <person name="Barry K."/>
            <person name="Miller A.N."/>
            <person name="Grigoriev I.V."/>
            <person name="Debuchy R."/>
            <person name="Gladieux P."/>
            <person name="Thoren M.H."/>
            <person name="Johannesson H."/>
        </authorList>
    </citation>
    <scope>NUCLEOTIDE SEQUENCE</scope>
    <source>
        <strain evidence="2">CBS 315.58</strain>
    </source>
</reference>
<dbReference type="EMBL" id="MU863881">
    <property type="protein sequence ID" value="KAK4204508.1"/>
    <property type="molecule type" value="Genomic_DNA"/>
</dbReference>
<feature type="transmembrane region" description="Helical" evidence="1">
    <location>
        <begin position="91"/>
        <end position="114"/>
    </location>
</feature>
<keyword evidence="1" id="KW-0812">Transmembrane</keyword>
<evidence type="ECO:0000313" key="2">
    <source>
        <dbReference type="EMBL" id="KAK4204508.1"/>
    </source>
</evidence>
<keyword evidence="1" id="KW-1133">Transmembrane helix</keyword>
<accession>A0AAN6XQ54</accession>
<keyword evidence="3" id="KW-1185">Reference proteome</keyword>
<protein>
    <submittedName>
        <fullName evidence="2">Uncharacterized protein</fullName>
    </submittedName>
</protein>
<name>A0AAN6XQ54_9PEZI</name>
<sequence length="119" mass="13377">MADFTNSQGEKSQPMSYRTITLSQPFNEQLNHQLEKMNRTANQLALIADMMNFQPGQHTEAWNENVANFMKEAEGCVGLVRSHKEQAHANMVVALMMVLALLGGFLLLGGYFFIKDIVN</sequence>
<proteinExistence type="predicted"/>
<organism evidence="2 3">
    <name type="scientific">Triangularia verruculosa</name>
    <dbReference type="NCBI Taxonomy" id="2587418"/>
    <lineage>
        <taxon>Eukaryota</taxon>
        <taxon>Fungi</taxon>
        <taxon>Dikarya</taxon>
        <taxon>Ascomycota</taxon>
        <taxon>Pezizomycotina</taxon>
        <taxon>Sordariomycetes</taxon>
        <taxon>Sordariomycetidae</taxon>
        <taxon>Sordariales</taxon>
        <taxon>Podosporaceae</taxon>
        <taxon>Triangularia</taxon>
    </lineage>
</organism>
<dbReference type="AlphaFoldDB" id="A0AAN6XQ54"/>
<evidence type="ECO:0000313" key="3">
    <source>
        <dbReference type="Proteomes" id="UP001303160"/>
    </source>
</evidence>
<dbReference type="Proteomes" id="UP001303160">
    <property type="component" value="Unassembled WGS sequence"/>
</dbReference>
<evidence type="ECO:0000256" key="1">
    <source>
        <dbReference type="SAM" id="Phobius"/>
    </source>
</evidence>